<evidence type="ECO:0000256" key="4">
    <source>
        <dbReference type="ARBA" id="ARBA00023163"/>
    </source>
</evidence>
<dbReference type="GO" id="GO:0003700">
    <property type="term" value="F:DNA-binding transcription factor activity"/>
    <property type="evidence" value="ECO:0007669"/>
    <property type="project" value="InterPro"/>
</dbReference>
<dbReference type="Gene3D" id="3.40.190.10">
    <property type="entry name" value="Periplasmic binding protein-like II"/>
    <property type="match status" value="2"/>
</dbReference>
<proteinExistence type="inferred from homology"/>
<dbReference type="Gene3D" id="1.10.10.10">
    <property type="entry name" value="Winged helix-like DNA-binding domain superfamily/Winged helix DNA-binding domain"/>
    <property type="match status" value="1"/>
</dbReference>
<dbReference type="Pfam" id="PF00126">
    <property type="entry name" value="HTH_1"/>
    <property type="match status" value="1"/>
</dbReference>
<dbReference type="InterPro" id="IPR000847">
    <property type="entry name" value="LysR_HTH_N"/>
</dbReference>
<name>A0A4V3WB83_9RHOO</name>
<dbReference type="AlphaFoldDB" id="A0A4V3WB83"/>
<keyword evidence="2" id="KW-0805">Transcription regulation</keyword>
<evidence type="ECO:0000313" key="6">
    <source>
        <dbReference type="EMBL" id="THF61996.1"/>
    </source>
</evidence>
<feature type="domain" description="HTH lysR-type" evidence="5">
    <location>
        <begin position="9"/>
        <end position="66"/>
    </location>
</feature>
<dbReference type="PROSITE" id="PS50931">
    <property type="entry name" value="HTH_LYSR"/>
    <property type="match status" value="1"/>
</dbReference>
<dbReference type="PANTHER" id="PTHR30537">
    <property type="entry name" value="HTH-TYPE TRANSCRIPTIONAL REGULATOR"/>
    <property type="match status" value="1"/>
</dbReference>
<evidence type="ECO:0000259" key="5">
    <source>
        <dbReference type="PROSITE" id="PS50931"/>
    </source>
</evidence>
<dbReference type="CDD" id="cd08432">
    <property type="entry name" value="PBP2_GcdR_TrpI_HvrB_AmpR_like"/>
    <property type="match status" value="1"/>
</dbReference>
<evidence type="ECO:0000256" key="2">
    <source>
        <dbReference type="ARBA" id="ARBA00023015"/>
    </source>
</evidence>
<protein>
    <submittedName>
        <fullName evidence="6">LysR family transcriptional regulator</fullName>
    </submittedName>
</protein>
<dbReference type="PANTHER" id="PTHR30537:SF26">
    <property type="entry name" value="GLYCINE CLEAVAGE SYSTEM TRANSCRIPTIONAL ACTIVATOR"/>
    <property type="match status" value="1"/>
</dbReference>
<dbReference type="RefSeq" id="WP_136384360.1">
    <property type="nucleotide sequence ID" value="NZ_SSOD01000005.1"/>
</dbReference>
<evidence type="ECO:0000256" key="1">
    <source>
        <dbReference type="ARBA" id="ARBA00009437"/>
    </source>
</evidence>
<dbReference type="GO" id="GO:0006351">
    <property type="term" value="P:DNA-templated transcription"/>
    <property type="evidence" value="ECO:0007669"/>
    <property type="project" value="TreeGrafter"/>
</dbReference>
<reference evidence="6 7" key="1">
    <citation type="submission" date="2019-04" db="EMBL/GenBank/DDBJ databases">
        <title>Azoarcus rhizosphaerae sp. nov. isolated from rhizosphere of Ficus religiosa.</title>
        <authorList>
            <person name="Lin S.-Y."/>
            <person name="Hameed A."/>
            <person name="Hsu Y.-H."/>
            <person name="Young C.-C."/>
        </authorList>
    </citation>
    <scope>NUCLEOTIDE SEQUENCE [LARGE SCALE GENOMIC DNA]</scope>
    <source>
        <strain evidence="6 7">CC-YHH848</strain>
    </source>
</reference>
<dbReference type="InterPro" id="IPR036390">
    <property type="entry name" value="WH_DNA-bd_sf"/>
</dbReference>
<dbReference type="Pfam" id="PF03466">
    <property type="entry name" value="LysR_substrate"/>
    <property type="match status" value="1"/>
</dbReference>
<dbReference type="InterPro" id="IPR058163">
    <property type="entry name" value="LysR-type_TF_proteobact-type"/>
</dbReference>
<accession>A0A4V3WB83</accession>
<comment type="similarity">
    <text evidence="1">Belongs to the LysR transcriptional regulatory family.</text>
</comment>
<dbReference type="OrthoDB" id="9178397at2"/>
<dbReference type="FunFam" id="1.10.10.10:FF:000001">
    <property type="entry name" value="LysR family transcriptional regulator"/>
    <property type="match status" value="1"/>
</dbReference>
<dbReference type="InterPro" id="IPR036388">
    <property type="entry name" value="WH-like_DNA-bd_sf"/>
</dbReference>
<dbReference type="PRINTS" id="PR00039">
    <property type="entry name" value="HTHLYSR"/>
</dbReference>
<gene>
    <name evidence="6" type="ORF">E6O51_07475</name>
</gene>
<dbReference type="SUPFAM" id="SSF46785">
    <property type="entry name" value="Winged helix' DNA-binding domain"/>
    <property type="match status" value="1"/>
</dbReference>
<evidence type="ECO:0000313" key="7">
    <source>
        <dbReference type="Proteomes" id="UP000307956"/>
    </source>
</evidence>
<sequence>MRSSLLDLPPLDPLRGFVAAARHLSFTRAADELCLTQSAVSRQVQTLEAALGEPLFVRGVRSLQLSAEGERLAAAAEGWLAEYGRLAEAMRRPGARPVTVTAAIGIAALWLVPRLRDFQRRHPEAEVRIDASNRMKDLAREDIDLALRYCADRDAPPEAIKLFGETVLPVGHPSIAAGLELNAETLPRLTLLEYDEPGFPWLGWEHWLAAIGLDGVRPRARIAFSHYDQLIHAASAGQGLAIGRAVLVDPLIEDGRLMPVGTRQMAVPGRGFWLVPAPGPQRPEVERFATWVVSSARTGKATEGM</sequence>
<dbReference type="SUPFAM" id="SSF53850">
    <property type="entry name" value="Periplasmic binding protein-like II"/>
    <property type="match status" value="1"/>
</dbReference>
<dbReference type="InterPro" id="IPR005119">
    <property type="entry name" value="LysR_subst-bd"/>
</dbReference>
<comment type="caution">
    <text evidence="6">The sequence shown here is derived from an EMBL/GenBank/DDBJ whole genome shotgun (WGS) entry which is preliminary data.</text>
</comment>
<keyword evidence="7" id="KW-1185">Reference proteome</keyword>
<keyword evidence="4" id="KW-0804">Transcription</keyword>
<evidence type="ECO:0000256" key="3">
    <source>
        <dbReference type="ARBA" id="ARBA00023125"/>
    </source>
</evidence>
<organism evidence="6 7">
    <name type="scientific">Pseudothauera rhizosphaerae</name>
    <dbReference type="NCBI Taxonomy" id="2565932"/>
    <lineage>
        <taxon>Bacteria</taxon>
        <taxon>Pseudomonadati</taxon>
        <taxon>Pseudomonadota</taxon>
        <taxon>Betaproteobacteria</taxon>
        <taxon>Rhodocyclales</taxon>
        <taxon>Zoogloeaceae</taxon>
        <taxon>Pseudothauera</taxon>
    </lineage>
</organism>
<dbReference type="EMBL" id="SSOD01000005">
    <property type="protein sequence ID" value="THF61996.1"/>
    <property type="molecule type" value="Genomic_DNA"/>
</dbReference>
<keyword evidence="3" id="KW-0238">DNA-binding</keyword>
<dbReference type="Proteomes" id="UP000307956">
    <property type="component" value="Unassembled WGS sequence"/>
</dbReference>
<dbReference type="GO" id="GO:0043565">
    <property type="term" value="F:sequence-specific DNA binding"/>
    <property type="evidence" value="ECO:0007669"/>
    <property type="project" value="TreeGrafter"/>
</dbReference>